<keyword evidence="2" id="KW-1185">Reference proteome</keyword>
<dbReference type="EMBL" id="CAVMJV010000014">
    <property type="protein sequence ID" value="CAK5052484.1"/>
    <property type="molecule type" value="Genomic_DNA"/>
</dbReference>
<accession>A0ACB0YLL4</accession>
<sequence length="241" mass="28706">MFLGCDYKRMYSAVCGIEENDEFVLEFCLQFPHRPKNIEQMKIARYFFHQIFKCAFEYADFLLLIFNPQMIQLLFDANITNIPLKIHSQQANIYIDNEYTESFSKFILNHLISSNIAVNINGINFIEQSRNNLFEILTSGGNRFLSVTYDWIDSRLYNLIIQHIETSNNVSKIVKDIRFYCVVGDLMTSKRAENIENNVRSNNLKSTKYLLSNKYVQEMKFYIYNNEFQEREFYVEIKRIN</sequence>
<evidence type="ECO:0000313" key="2">
    <source>
        <dbReference type="Proteomes" id="UP001497535"/>
    </source>
</evidence>
<evidence type="ECO:0000313" key="1">
    <source>
        <dbReference type="EMBL" id="CAK5052484.1"/>
    </source>
</evidence>
<dbReference type="Proteomes" id="UP001497535">
    <property type="component" value="Unassembled WGS sequence"/>
</dbReference>
<proteinExistence type="predicted"/>
<comment type="caution">
    <text evidence="1">The sequence shown here is derived from an EMBL/GenBank/DDBJ whole genome shotgun (WGS) entry which is preliminary data.</text>
</comment>
<organism evidence="1 2">
    <name type="scientific">Meloidogyne enterolobii</name>
    <name type="common">Root-knot nematode worm</name>
    <name type="synonym">Meloidogyne mayaguensis</name>
    <dbReference type="NCBI Taxonomy" id="390850"/>
    <lineage>
        <taxon>Eukaryota</taxon>
        <taxon>Metazoa</taxon>
        <taxon>Ecdysozoa</taxon>
        <taxon>Nematoda</taxon>
        <taxon>Chromadorea</taxon>
        <taxon>Rhabditida</taxon>
        <taxon>Tylenchina</taxon>
        <taxon>Tylenchomorpha</taxon>
        <taxon>Tylenchoidea</taxon>
        <taxon>Meloidogynidae</taxon>
        <taxon>Meloidogyninae</taxon>
        <taxon>Meloidogyne</taxon>
    </lineage>
</organism>
<protein>
    <submittedName>
        <fullName evidence="1">Uncharacterized protein</fullName>
    </submittedName>
</protein>
<name>A0ACB0YLL4_MELEN</name>
<gene>
    <name evidence="1" type="ORF">MENTE1834_LOCUS13893</name>
</gene>
<reference evidence="1" key="1">
    <citation type="submission" date="2023-11" db="EMBL/GenBank/DDBJ databases">
        <authorList>
            <person name="Poullet M."/>
        </authorList>
    </citation>
    <scope>NUCLEOTIDE SEQUENCE</scope>
    <source>
        <strain evidence="1">E1834</strain>
    </source>
</reference>